<dbReference type="AlphaFoldDB" id="A0A4R5VKN8"/>
<protein>
    <submittedName>
        <fullName evidence="3">DUF3899 domain-containing protein</fullName>
    </submittedName>
</protein>
<dbReference type="InterPro" id="IPR025007">
    <property type="entry name" value="DUF3899"/>
</dbReference>
<evidence type="ECO:0000259" key="2">
    <source>
        <dbReference type="Pfam" id="PF13038"/>
    </source>
</evidence>
<dbReference type="EMBL" id="SMYO01000013">
    <property type="protein sequence ID" value="TDK58532.1"/>
    <property type="molecule type" value="Genomic_DNA"/>
</dbReference>
<evidence type="ECO:0000313" key="4">
    <source>
        <dbReference type="Proteomes" id="UP000295132"/>
    </source>
</evidence>
<dbReference type="Pfam" id="PF13038">
    <property type="entry name" value="DUF3899"/>
    <property type="match status" value="1"/>
</dbReference>
<accession>A0A4R5VKN8</accession>
<dbReference type="Proteomes" id="UP000295132">
    <property type="component" value="Unassembled WGS sequence"/>
</dbReference>
<feature type="transmembrane region" description="Helical" evidence="1">
    <location>
        <begin position="36"/>
        <end position="55"/>
    </location>
</feature>
<sequence length="146" mass="16691">MLSFTLALIFCIIFKILFLINQGFGGLEMNFRFKNTLIISVGFQLLIIFLSLIFYRKISLLSYINISFYISFALLLFSLLLFTVKTGFFDAIAKSFNFAATRGKEKRSLAEIPSLSEMVTINQKPFVFHGIITGFLMLIALGFYYV</sequence>
<evidence type="ECO:0000256" key="1">
    <source>
        <dbReference type="SAM" id="Phobius"/>
    </source>
</evidence>
<feature type="transmembrane region" description="Helical" evidence="1">
    <location>
        <begin position="126"/>
        <end position="145"/>
    </location>
</feature>
<keyword evidence="1" id="KW-1133">Transmembrane helix</keyword>
<feature type="transmembrane region" description="Helical" evidence="1">
    <location>
        <begin position="6"/>
        <end position="24"/>
    </location>
</feature>
<reference evidence="3 4" key="1">
    <citation type="submission" date="2019-03" db="EMBL/GenBank/DDBJ databases">
        <title>Bacillus niacini sp. nov. a Nicotinate-Metabolizing Mesophile Isolated from Soil.</title>
        <authorList>
            <person name="Zhang G."/>
        </authorList>
    </citation>
    <scope>NUCLEOTIDE SEQUENCE [LARGE SCALE GENOMIC DNA]</scope>
    <source>
        <strain evidence="3 4">WN066</strain>
    </source>
</reference>
<feature type="domain" description="DUF3899" evidence="2">
    <location>
        <begin position="64"/>
        <end position="140"/>
    </location>
</feature>
<comment type="caution">
    <text evidence="3">The sequence shown here is derived from an EMBL/GenBank/DDBJ whole genome shotgun (WGS) entry which is preliminary data.</text>
</comment>
<organism evidence="3 4">
    <name type="scientific">Bacillus salipaludis</name>
    <dbReference type="NCBI Taxonomy" id="2547811"/>
    <lineage>
        <taxon>Bacteria</taxon>
        <taxon>Bacillati</taxon>
        <taxon>Bacillota</taxon>
        <taxon>Bacilli</taxon>
        <taxon>Bacillales</taxon>
        <taxon>Bacillaceae</taxon>
        <taxon>Bacillus</taxon>
    </lineage>
</organism>
<gene>
    <name evidence="3" type="ORF">E2K98_23110</name>
</gene>
<keyword evidence="1" id="KW-0812">Transmembrane</keyword>
<feature type="transmembrane region" description="Helical" evidence="1">
    <location>
        <begin position="61"/>
        <end position="84"/>
    </location>
</feature>
<keyword evidence="1" id="KW-0472">Membrane</keyword>
<evidence type="ECO:0000313" key="3">
    <source>
        <dbReference type="EMBL" id="TDK58532.1"/>
    </source>
</evidence>
<proteinExistence type="predicted"/>
<name>A0A4R5VKN8_9BACI</name>